<protein>
    <recommendedName>
        <fullName evidence="12">Prepilin peptidase</fullName>
    </recommendedName>
</protein>
<dbReference type="InterPro" id="IPR010627">
    <property type="entry name" value="Prepilin_pept_A24_N"/>
</dbReference>
<evidence type="ECO:0000313" key="10">
    <source>
        <dbReference type="EMBL" id="PIR91885.1"/>
    </source>
</evidence>
<evidence type="ECO:0008006" key="12">
    <source>
        <dbReference type="Google" id="ProtNLM"/>
    </source>
</evidence>
<evidence type="ECO:0000256" key="1">
    <source>
        <dbReference type="ARBA" id="ARBA00004651"/>
    </source>
</evidence>
<feature type="domain" description="Prepilin peptidase A24 N-terminal" evidence="9">
    <location>
        <begin position="10"/>
        <end position="91"/>
    </location>
</feature>
<organism evidence="10 11">
    <name type="scientific">Candidatus Falkowbacteria bacterium CG10_big_fil_rev_8_21_14_0_10_44_15</name>
    <dbReference type="NCBI Taxonomy" id="1974569"/>
    <lineage>
        <taxon>Bacteria</taxon>
        <taxon>Candidatus Falkowiibacteriota</taxon>
    </lineage>
</organism>
<dbReference type="InterPro" id="IPR050882">
    <property type="entry name" value="Prepilin_peptidase/N-MTase"/>
</dbReference>
<dbReference type="InterPro" id="IPR000045">
    <property type="entry name" value="Prepilin_IV_endopep_pep"/>
</dbReference>
<feature type="domain" description="Prepilin type IV endopeptidase peptidase" evidence="8">
    <location>
        <begin position="118"/>
        <end position="222"/>
    </location>
</feature>
<dbReference type="GO" id="GO:0004190">
    <property type="term" value="F:aspartic-type endopeptidase activity"/>
    <property type="evidence" value="ECO:0007669"/>
    <property type="project" value="InterPro"/>
</dbReference>
<feature type="transmembrane region" description="Helical" evidence="7">
    <location>
        <begin position="193"/>
        <end position="216"/>
    </location>
</feature>
<evidence type="ECO:0000256" key="7">
    <source>
        <dbReference type="SAM" id="Phobius"/>
    </source>
</evidence>
<reference evidence="11" key="1">
    <citation type="submission" date="2017-09" db="EMBL/GenBank/DDBJ databases">
        <title>Depth-based differentiation of microbial function through sediment-hosted aquifers and enrichment of novel symbionts in the deep terrestrial subsurface.</title>
        <authorList>
            <person name="Probst A.J."/>
            <person name="Ladd B."/>
            <person name="Jarett J.K."/>
            <person name="Geller-Mcgrath D.E."/>
            <person name="Sieber C.M.K."/>
            <person name="Emerson J.B."/>
            <person name="Anantharaman K."/>
            <person name="Thomas B.C."/>
            <person name="Malmstrom R."/>
            <person name="Stieglmeier M."/>
            <person name="Klingl A."/>
            <person name="Woyke T."/>
            <person name="Ryan C.M."/>
            <person name="Banfield J.F."/>
        </authorList>
    </citation>
    <scope>NUCLEOTIDE SEQUENCE [LARGE SCALE GENOMIC DNA]</scope>
</reference>
<keyword evidence="3" id="KW-1003">Cell membrane</keyword>
<sequence>MLFLYFFIFILGLCLGSFLNCFIYRLHERQTVLGRSYCPHCKHLIAWYDNIPLISFMLLKGECRHCKRQISWQYPLVELVTAVLFIVVWQKYQVNIDITNVTGYWLLVTGCSKVIRDWLFVCILIVVFIYDLRWQLILDKVTAPAIIVAFGLNLWLGMNWLNLLAAAGIGGGFFLAQYLISRGRWIGGGDIRLGVLMGLMLGWPQIFAALILAYVSGAVVGVGLLLTRKKQLSSRLPFGTFLSAATIAAMFWGEEIMSWWER</sequence>
<keyword evidence="6 7" id="KW-0472">Membrane</keyword>
<accession>A0A2H0UYJ0</accession>
<keyword evidence="5 7" id="KW-1133">Transmembrane helix</keyword>
<evidence type="ECO:0000313" key="11">
    <source>
        <dbReference type="Proteomes" id="UP000228510"/>
    </source>
</evidence>
<evidence type="ECO:0000256" key="4">
    <source>
        <dbReference type="ARBA" id="ARBA00022692"/>
    </source>
</evidence>
<gene>
    <name evidence="10" type="ORF">COU01_04600</name>
</gene>
<evidence type="ECO:0000259" key="9">
    <source>
        <dbReference type="Pfam" id="PF06750"/>
    </source>
</evidence>
<evidence type="ECO:0000256" key="6">
    <source>
        <dbReference type="ARBA" id="ARBA00023136"/>
    </source>
</evidence>
<dbReference type="Pfam" id="PF06750">
    <property type="entry name" value="A24_N_bact"/>
    <property type="match status" value="1"/>
</dbReference>
<dbReference type="Proteomes" id="UP000228510">
    <property type="component" value="Unassembled WGS sequence"/>
</dbReference>
<dbReference type="AlphaFoldDB" id="A0A2H0UYJ0"/>
<evidence type="ECO:0000256" key="5">
    <source>
        <dbReference type="ARBA" id="ARBA00022989"/>
    </source>
</evidence>
<dbReference type="Gene3D" id="1.20.120.1220">
    <property type="match status" value="1"/>
</dbReference>
<dbReference type="Pfam" id="PF01478">
    <property type="entry name" value="Peptidase_A24"/>
    <property type="match status" value="1"/>
</dbReference>
<feature type="transmembrane region" description="Helical" evidence="7">
    <location>
        <begin position="74"/>
        <end position="92"/>
    </location>
</feature>
<evidence type="ECO:0000256" key="2">
    <source>
        <dbReference type="ARBA" id="ARBA00005801"/>
    </source>
</evidence>
<comment type="caution">
    <text evidence="10">The sequence shown here is derived from an EMBL/GenBank/DDBJ whole genome shotgun (WGS) entry which is preliminary data.</text>
</comment>
<dbReference type="GO" id="GO:0005886">
    <property type="term" value="C:plasma membrane"/>
    <property type="evidence" value="ECO:0007669"/>
    <property type="project" value="UniProtKB-SubCell"/>
</dbReference>
<feature type="transmembrane region" description="Helical" evidence="7">
    <location>
        <begin position="236"/>
        <end position="253"/>
    </location>
</feature>
<evidence type="ECO:0000259" key="8">
    <source>
        <dbReference type="Pfam" id="PF01478"/>
    </source>
</evidence>
<evidence type="ECO:0000256" key="3">
    <source>
        <dbReference type="ARBA" id="ARBA00022475"/>
    </source>
</evidence>
<keyword evidence="4 7" id="KW-0812">Transmembrane</keyword>
<feature type="transmembrane region" description="Helical" evidence="7">
    <location>
        <begin position="162"/>
        <end position="181"/>
    </location>
</feature>
<dbReference type="PANTHER" id="PTHR30487:SF0">
    <property type="entry name" value="PREPILIN LEADER PEPTIDASE_N-METHYLTRANSFERASE-RELATED"/>
    <property type="match status" value="1"/>
</dbReference>
<feature type="transmembrane region" description="Helical" evidence="7">
    <location>
        <begin position="104"/>
        <end position="130"/>
    </location>
</feature>
<dbReference type="EMBL" id="PFAT01000060">
    <property type="protein sequence ID" value="PIR91885.1"/>
    <property type="molecule type" value="Genomic_DNA"/>
</dbReference>
<proteinExistence type="inferred from homology"/>
<dbReference type="PANTHER" id="PTHR30487">
    <property type="entry name" value="TYPE 4 PREPILIN-LIKE PROTEINS LEADER PEPTIDE-PROCESSING ENZYME"/>
    <property type="match status" value="1"/>
</dbReference>
<comment type="similarity">
    <text evidence="2">Belongs to the peptidase A24 family.</text>
</comment>
<comment type="subcellular location">
    <subcellularLocation>
        <location evidence="1">Cell membrane</location>
        <topology evidence="1">Multi-pass membrane protein</topology>
    </subcellularLocation>
</comment>
<name>A0A2H0UYJ0_9BACT</name>
<feature type="transmembrane region" description="Helical" evidence="7">
    <location>
        <begin position="6"/>
        <end position="26"/>
    </location>
</feature>
<dbReference type="GO" id="GO:0006465">
    <property type="term" value="P:signal peptide processing"/>
    <property type="evidence" value="ECO:0007669"/>
    <property type="project" value="TreeGrafter"/>
</dbReference>